<gene>
    <name evidence="3" type="ORF">SAMN05444921_13534</name>
</gene>
<dbReference type="RefSeq" id="WP_093662218.1">
    <property type="nucleotide sequence ID" value="NZ_FNHI01000035.1"/>
</dbReference>
<keyword evidence="1" id="KW-0723">Serine/threonine-protein kinase</keyword>
<dbReference type="Pfam" id="PF13581">
    <property type="entry name" value="HATPase_c_2"/>
    <property type="match status" value="1"/>
</dbReference>
<keyword evidence="3" id="KW-0808">Transferase</keyword>
<dbReference type="InterPro" id="IPR050267">
    <property type="entry name" value="Anti-sigma-factor_SerPK"/>
</dbReference>
<feature type="domain" description="Histidine kinase/HSP90-like ATPase" evidence="2">
    <location>
        <begin position="12"/>
        <end position="123"/>
    </location>
</feature>
<dbReference type="EMBL" id="FNHI01000035">
    <property type="protein sequence ID" value="SDN72083.1"/>
    <property type="molecule type" value="Genomic_DNA"/>
</dbReference>
<organism evidence="3 4">
    <name type="scientific">Streptomyces wuyuanensis</name>
    <dbReference type="NCBI Taxonomy" id="1196353"/>
    <lineage>
        <taxon>Bacteria</taxon>
        <taxon>Bacillati</taxon>
        <taxon>Actinomycetota</taxon>
        <taxon>Actinomycetes</taxon>
        <taxon>Kitasatosporales</taxon>
        <taxon>Streptomycetaceae</taxon>
        <taxon>Streptomyces</taxon>
    </lineage>
</organism>
<dbReference type="OrthoDB" id="3479721at2"/>
<dbReference type="CDD" id="cd16936">
    <property type="entry name" value="HATPase_RsbW-like"/>
    <property type="match status" value="1"/>
</dbReference>
<dbReference type="PANTHER" id="PTHR35526:SF3">
    <property type="entry name" value="ANTI-SIGMA-F FACTOR RSBW"/>
    <property type="match status" value="1"/>
</dbReference>
<reference evidence="4" key="1">
    <citation type="submission" date="2016-10" db="EMBL/GenBank/DDBJ databases">
        <authorList>
            <person name="Varghese N."/>
            <person name="Submissions S."/>
        </authorList>
    </citation>
    <scope>NUCLEOTIDE SEQUENCE [LARGE SCALE GENOMIC DNA]</scope>
    <source>
        <strain evidence="4">CGMCC 4.7042</strain>
    </source>
</reference>
<dbReference type="Gene3D" id="3.30.565.10">
    <property type="entry name" value="Histidine kinase-like ATPase, C-terminal domain"/>
    <property type="match status" value="1"/>
</dbReference>
<dbReference type="STRING" id="1196353.SAMN05444921_13534"/>
<name>A0A1H0DPX1_9ACTN</name>
<dbReference type="GeneID" id="40834200"/>
<dbReference type="SUPFAM" id="SSF55874">
    <property type="entry name" value="ATPase domain of HSP90 chaperone/DNA topoisomerase II/histidine kinase"/>
    <property type="match status" value="1"/>
</dbReference>
<proteinExistence type="predicted"/>
<evidence type="ECO:0000259" key="2">
    <source>
        <dbReference type="Pfam" id="PF13581"/>
    </source>
</evidence>
<protein>
    <submittedName>
        <fullName evidence="3">Histidine kinase-like ATPase domain-containing protein</fullName>
    </submittedName>
</protein>
<evidence type="ECO:0000313" key="3">
    <source>
        <dbReference type="EMBL" id="SDN72083.1"/>
    </source>
</evidence>
<evidence type="ECO:0000256" key="1">
    <source>
        <dbReference type="ARBA" id="ARBA00022527"/>
    </source>
</evidence>
<dbReference type="AlphaFoldDB" id="A0A1H0DPX1"/>
<dbReference type="Proteomes" id="UP000199063">
    <property type="component" value="Unassembled WGS sequence"/>
</dbReference>
<dbReference type="InterPro" id="IPR036890">
    <property type="entry name" value="HATPase_C_sf"/>
</dbReference>
<keyword evidence="4" id="KW-1185">Reference proteome</keyword>
<accession>A0A1H0DPX1</accession>
<dbReference type="GO" id="GO:0004674">
    <property type="term" value="F:protein serine/threonine kinase activity"/>
    <property type="evidence" value="ECO:0007669"/>
    <property type="project" value="UniProtKB-KW"/>
</dbReference>
<dbReference type="PANTHER" id="PTHR35526">
    <property type="entry name" value="ANTI-SIGMA-F FACTOR RSBW-RELATED"/>
    <property type="match status" value="1"/>
</dbReference>
<dbReference type="InterPro" id="IPR003594">
    <property type="entry name" value="HATPase_dom"/>
</dbReference>
<evidence type="ECO:0000313" key="4">
    <source>
        <dbReference type="Proteomes" id="UP000199063"/>
    </source>
</evidence>
<keyword evidence="3" id="KW-0418">Kinase</keyword>
<sequence>MYHLQRTFDPIPQSVGHARGFVTSAIGCHVDTPRCDDIRSCVSELASNAILHTGGSGNPFVVRVSTDQHGCVRLEVHDQARDTGPVLADHQDTDATEGRGMLIVQLLSDDWGVDPSPTGKVVWSHFASAAQAAEHAACKPPTGPAARPGLPTT</sequence>